<sequence length="61" mass="7033">MRIGLLQKEREAVKFIRKAYQLALSMSDEGFHVAFSGGKDYEKKSIMERIRTRLVSQKGIS</sequence>
<reference evidence="1" key="1">
    <citation type="submission" date="2019-03" db="EMBL/GenBank/DDBJ databases">
        <title>Single cell metagenomics reveals metabolic interactions within the superorganism composed of flagellate Streblomastix strix and complex community of Bacteroidetes bacteria on its surface.</title>
        <authorList>
            <person name="Treitli S.C."/>
            <person name="Kolisko M."/>
            <person name="Husnik F."/>
            <person name="Keeling P."/>
            <person name="Hampl V."/>
        </authorList>
    </citation>
    <scope>NUCLEOTIDE SEQUENCE</scope>
    <source>
        <strain evidence="1">STM</strain>
    </source>
</reference>
<evidence type="ECO:0000313" key="1">
    <source>
        <dbReference type="EMBL" id="KAA6337106.1"/>
    </source>
</evidence>
<organism evidence="1">
    <name type="scientific">termite gut metagenome</name>
    <dbReference type="NCBI Taxonomy" id="433724"/>
    <lineage>
        <taxon>unclassified sequences</taxon>
        <taxon>metagenomes</taxon>
        <taxon>organismal metagenomes</taxon>
    </lineage>
</organism>
<comment type="caution">
    <text evidence="1">The sequence shown here is derived from an EMBL/GenBank/DDBJ whole genome shotgun (WGS) entry which is preliminary data.</text>
</comment>
<accession>A0A5J4RT33</accession>
<proteinExistence type="predicted"/>
<dbReference type="EMBL" id="SNRY01000730">
    <property type="protein sequence ID" value="KAA6337106.1"/>
    <property type="molecule type" value="Genomic_DNA"/>
</dbReference>
<gene>
    <name evidence="1" type="ORF">EZS27_014788</name>
</gene>
<name>A0A5J4RT33_9ZZZZ</name>
<protein>
    <submittedName>
        <fullName evidence="1">Uncharacterized protein</fullName>
    </submittedName>
</protein>
<dbReference type="AlphaFoldDB" id="A0A5J4RT33"/>